<name>A0A0L9VR39_PHAAN</name>
<organism evidence="2 3">
    <name type="scientific">Phaseolus angularis</name>
    <name type="common">Azuki bean</name>
    <name type="synonym">Vigna angularis</name>
    <dbReference type="NCBI Taxonomy" id="3914"/>
    <lineage>
        <taxon>Eukaryota</taxon>
        <taxon>Viridiplantae</taxon>
        <taxon>Streptophyta</taxon>
        <taxon>Embryophyta</taxon>
        <taxon>Tracheophyta</taxon>
        <taxon>Spermatophyta</taxon>
        <taxon>Magnoliopsida</taxon>
        <taxon>eudicotyledons</taxon>
        <taxon>Gunneridae</taxon>
        <taxon>Pentapetalae</taxon>
        <taxon>rosids</taxon>
        <taxon>fabids</taxon>
        <taxon>Fabales</taxon>
        <taxon>Fabaceae</taxon>
        <taxon>Papilionoideae</taxon>
        <taxon>50 kb inversion clade</taxon>
        <taxon>NPAAA clade</taxon>
        <taxon>indigoferoid/millettioid clade</taxon>
        <taxon>Phaseoleae</taxon>
        <taxon>Vigna</taxon>
    </lineage>
</organism>
<dbReference type="AlphaFoldDB" id="A0A0L9VR39"/>
<protein>
    <recommendedName>
        <fullName evidence="4">Retrotransposon gag domain-containing protein</fullName>
    </recommendedName>
</protein>
<feature type="region of interest" description="Disordered" evidence="1">
    <location>
        <begin position="52"/>
        <end position="77"/>
    </location>
</feature>
<sequence>MNQSQFWQACEQFKNQSLQQRQQRPSLSGRRITLEEVVQHYIQIPNCHHKSTQAVEEFDRPSPQEWPPPQQWPSPQQWQQQPLLSGNLDSLDNTLQRFLKNSDSIQKSIEESCKKMEMILRYISQRLNVKVNTEVNPKEEGQAIVTESDKILDEKKIGGDEERIERKEKEELSEKNKDEEKEKEVVEREERKKICVKIKKLKRKRKGKKKLREKKKRKFRERKRKKKKMRGKKKKSYEKSHPHLKKNHRKEKKFKCFMEIFKKLEIKVPQIETPQQVPGFIKFLKNFPPKIGVGREHHSLKAFSIYLASPPKISQKEFFKILQIYRSGIAGVDTSAPPFERPRKAINEAYYRQYCGGEEAAQPVPPRRTRAQLQSIHRGQVATTEMIVGMYDTPPAHRWTMEEFHNVVAWPEEQVVHKLYEQMQVIMIVIVILSRMCMSNVNELICEGKPQPPLSGSLPLSGTQKLTLAPLRGEKAAEGRQPTHALIVER</sequence>
<evidence type="ECO:0008006" key="4">
    <source>
        <dbReference type="Google" id="ProtNLM"/>
    </source>
</evidence>
<feature type="region of interest" description="Disordered" evidence="1">
    <location>
        <begin position="200"/>
        <end position="249"/>
    </location>
</feature>
<dbReference type="EMBL" id="CM003381">
    <property type="protein sequence ID" value="KOM57526.1"/>
    <property type="molecule type" value="Genomic_DNA"/>
</dbReference>
<evidence type="ECO:0000313" key="3">
    <source>
        <dbReference type="Proteomes" id="UP000053144"/>
    </source>
</evidence>
<dbReference type="Proteomes" id="UP000053144">
    <property type="component" value="Chromosome 11"/>
</dbReference>
<reference evidence="3" key="1">
    <citation type="journal article" date="2015" name="Proc. Natl. Acad. Sci. U.S.A.">
        <title>Genome sequencing of adzuki bean (Vigna angularis) provides insight into high starch and low fat accumulation and domestication.</title>
        <authorList>
            <person name="Yang K."/>
            <person name="Tian Z."/>
            <person name="Chen C."/>
            <person name="Luo L."/>
            <person name="Zhao B."/>
            <person name="Wang Z."/>
            <person name="Yu L."/>
            <person name="Li Y."/>
            <person name="Sun Y."/>
            <person name="Li W."/>
            <person name="Chen Y."/>
            <person name="Li Y."/>
            <person name="Zhang Y."/>
            <person name="Ai D."/>
            <person name="Zhao J."/>
            <person name="Shang C."/>
            <person name="Ma Y."/>
            <person name="Wu B."/>
            <person name="Wang M."/>
            <person name="Gao L."/>
            <person name="Sun D."/>
            <person name="Zhang P."/>
            <person name="Guo F."/>
            <person name="Wang W."/>
            <person name="Li Y."/>
            <person name="Wang J."/>
            <person name="Varshney R.K."/>
            <person name="Wang J."/>
            <person name="Ling H.Q."/>
            <person name="Wan P."/>
        </authorList>
    </citation>
    <scope>NUCLEOTIDE SEQUENCE</scope>
    <source>
        <strain evidence="3">cv. Jingnong 6</strain>
    </source>
</reference>
<dbReference type="Gramene" id="KOM57526">
    <property type="protein sequence ID" value="KOM57526"/>
    <property type="gene ID" value="LR48_Vigan11g055900"/>
</dbReference>
<gene>
    <name evidence="2" type="ORF">LR48_Vigan11g055900</name>
</gene>
<accession>A0A0L9VR39</accession>
<proteinExistence type="predicted"/>
<evidence type="ECO:0000256" key="1">
    <source>
        <dbReference type="SAM" id="MobiDB-lite"/>
    </source>
</evidence>
<evidence type="ECO:0000313" key="2">
    <source>
        <dbReference type="EMBL" id="KOM57526.1"/>
    </source>
</evidence>